<accession>A0A5P9NKC3</accession>
<gene>
    <name evidence="6" type="ORF">EY643_06995</name>
</gene>
<evidence type="ECO:0000313" key="6">
    <source>
        <dbReference type="EMBL" id="QFU75418.1"/>
    </source>
</evidence>
<dbReference type="PROSITE" id="PS01174">
    <property type="entry name" value="LIPASE_GDXG_SER"/>
    <property type="match status" value="1"/>
</dbReference>
<reference evidence="6 7" key="1">
    <citation type="submission" date="2019-02" db="EMBL/GenBank/DDBJ databases">
        <authorList>
            <person name="Li S.-H."/>
        </authorList>
    </citation>
    <scope>NUCLEOTIDE SEQUENCE [LARGE SCALE GENOMIC DNA]</scope>
    <source>
        <strain evidence="6 7">IMCC14385</strain>
    </source>
</reference>
<dbReference type="Proteomes" id="UP000326287">
    <property type="component" value="Chromosome"/>
</dbReference>
<evidence type="ECO:0000256" key="1">
    <source>
        <dbReference type="ARBA" id="ARBA00010515"/>
    </source>
</evidence>
<keyword evidence="4" id="KW-0812">Transmembrane</keyword>
<dbReference type="InterPro" id="IPR029058">
    <property type="entry name" value="AB_hydrolase_fold"/>
</dbReference>
<comment type="similarity">
    <text evidence="1">Belongs to the 'GDXG' lipolytic enzyme family.</text>
</comment>
<dbReference type="SUPFAM" id="SSF53474">
    <property type="entry name" value="alpha/beta-Hydrolases"/>
    <property type="match status" value="1"/>
</dbReference>
<feature type="domain" description="Alpha/beta hydrolase fold-3" evidence="5">
    <location>
        <begin position="121"/>
        <end position="335"/>
    </location>
</feature>
<dbReference type="PANTHER" id="PTHR48081:SF30">
    <property type="entry name" value="ACETYL-HYDROLASE LIPR-RELATED"/>
    <property type="match status" value="1"/>
</dbReference>
<evidence type="ECO:0000256" key="2">
    <source>
        <dbReference type="ARBA" id="ARBA00022801"/>
    </source>
</evidence>
<dbReference type="AlphaFoldDB" id="A0A5P9NKC3"/>
<evidence type="ECO:0000313" key="7">
    <source>
        <dbReference type="Proteomes" id="UP000326287"/>
    </source>
</evidence>
<dbReference type="Gene3D" id="3.40.50.1820">
    <property type="entry name" value="alpha/beta hydrolase"/>
    <property type="match status" value="1"/>
</dbReference>
<dbReference type="PANTHER" id="PTHR48081">
    <property type="entry name" value="AB HYDROLASE SUPERFAMILY PROTEIN C4A8.06C"/>
    <property type="match status" value="1"/>
</dbReference>
<feature type="transmembrane region" description="Helical" evidence="4">
    <location>
        <begin position="6"/>
        <end position="25"/>
    </location>
</feature>
<evidence type="ECO:0000256" key="4">
    <source>
        <dbReference type="SAM" id="Phobius"/>
    </source>
</evidence>
<dbReference type="OrthoDB" id="9806180at2"/>
<dbReference type="InterPro" id="IPR033140">
    <property type="entry name" value="Lipase_GDXG_put_SER_AS"/>
</dbReference>
<protein>
    <submittedName>
        <fullName evidence="6">Alpha/beta hydrolase</fullName>
    </submittedName>
</protein>
<sequence length="359" mass="39661">MINIDFLMVIFVLIGLLWAFTRFYLRGAADLGVYDGAPEVLMRPAGVGPSEGHFKVLEMLNERRASRPKVSFKEMVPAMRANIDEFGKAVSLEGLRVIPVDVDGVPAEWVLAEDADPNRRLLYIHGGAFMAGSPLSHRAITSRLAKSYGTSVLAVDYRLQPEHRRLDCLVDCQTAYQWILANGPDGPSTVETLFVAGDSAGALLVLSVTAWARDEGLRPANAAIALSPPVDGTCTSASMRTNIPTDPMLGPDFGKLMKLPNWLLLWYGYFSNRARPCIPWLSPIHGDLSNLPPTLIHASQAEMFYDDACRYVNKATSSGTEAVLQVWPHMLHVWHIFHDAIPEADEAFGHIERFMDSRS</sequence>
<dbReference type="Pfam" id="PF07859">
    <property type="entry name" value="Abhydrolase_3"/>
    <property type="match status" value="1"/>
</dbReference>
<dbReference type="InterPro" id="IPR050300">
    <property type="entry name" value="GDXG_lipolytic_enzyme"/>
</dbReference>
<organism evidence="6 7">
    <name type="scientific">Halioglobus maricola</name>
    <dbReference type="NCBI Taxonomy" id="2601894"/>
    <lineage>
        <taxon>Bacteria</taxon>
        <taxon>Pseudomonadati</taxon>
        <taxon>Pseudomonadota</taxon>
        <taxon>Gammaproteobacteria</taxon>
        <taxon>Cellvibrionales</taxon>
        <taxon>Halieaceae</taxon>
        <taxon>Halioglobus</taxon>
    </lineage>
</organism>
<dbReference type="InterPro" id="IPR002168">
    <property type="entry name" value="Lipase_GDXG_HIS_AS"/>
</dbReference>
<name>A0A5P9NKC3_9GAMM</name>
<keyword evidence="4" id="KW-0472">Membrane</keyword>
<dbReference type="EMBL" id="CP036422">
    <property type="protein sequence ID" value="QFU75418.1"/>
    <property type="molecule type" value="Genomic_DNA"/>
</dbReference>
<keyword evidence="7" id="KW-1185">Reference proteome</keyword>
<feature type="active site" evidence="3">
    <location>
        <position position="199"/>
    </location>
</feature>
<proteinExistence type="inferred from homology"/>
<keyword evidence="4" id="KW-1133">Transmembrane helix</keyword>
<dbReference type="GO" id="GO:0004806">
    <property type="term" value="F:triacylglycerol lipase activity"/>
    <property type="evidence" value="ECO:0007669"/>
    <property type="project" value="TreeGrafter"/>
</dbReference>
<evidence type="ECO:0000259" key="5">
    <source>
        <dbReference type="Pfam" id="PF07859"/>
    </source>
</evidence>
<evidence type="ECO:0000256" key="3">
    <source>
        <dbReference type="PROSITE-ProRule" id="PRU10038"/>
    </source>
</evidence>
<dbReference type="RefSeq" id="WP_152661525.1">
    <property type="nucleotide sequence ID" value="NZ_CP036422.1"/>
</dbReference>
<dbReference type="InterPro" id="IPR013094">
    <property type="entry name" value="AB_hydrolase_3"/>
</dbReference>
<dbReference type="PROSITE" id="PS01173">
    <property type="entry name" value="LIPASE_GDXG_HIS"/>
    <property type="match status" value="1"/>
</dbReference>
<keyword evidence="2 6" id="KW-0378">Hydrolase</keyword>
<dbReference type="KEGG" id="halc:EY643_06995"/>